<evidence type="ECO:0000256" key="2">
    <source>
        <dbReference type="SAM" id="Coils"/>
    </source>
</evidence>
<comment type="caution">
    <text evidence="6">The sequence shown here is derived from an EMBL/GenBank/DDBJ whole genome shotgun (WGS) entry which is preliminary data.</text>
</comment>
<feature type="domain" description="Nephrocystin 3-like N-terminal" evidence="4">
    <location>
        <begin position="144"/>
        <end position="313"/>
    </location>
</feature>
<dbReference type="GO" id="GO:0003824">
    <property type="term" value="F:catalytic activity"/>
    <property type="evidence" value="ECO:0007669"/>
    <property type="project" value="InterPro"/>
</dbReference>
<evidence type="ECO:0000259" key="5">
    <source>
        <dbReference type="Pfam" id="PF25053"/>
    </source>
</evidence>
<dbReference type="InterPro" id="IPR027417">
    <property type="entry name" value="P-loop_NTPase"/>
</dbReference>
<feature type="domain" description="AB hydrolase-1" evidence="3">
    <location>
        <begin position="692"/>
        <end position="791"/>
    </location>
</feature>
<gene>
    <name evidence="6" type="ORF">BHE90_012037</name>
</gene>
<dbReference type="InterPro" id="IPR029058">
    <property type="entry name" value="AB_hydrolase_fold"/>
</dbReference>
<evidence type="ECO:0008006" key="8">
    <source>
        <dbReference type="Google" id="ProtNLM"/>
    </source>
</evidence>
<keyword evidence="2" id="KW-0175">Coiled coil</keyword>
<dbReference type="PANTHER" id="PTHR10039">
    <property type="entry name" value="AMELOGENIN"/>
    <property type="match status" value="1"/>
</dbReference>
<dbReference type="EMBL" id="MIKF01000259">
    <property type="protein sequence ID" value="RTE73525.1"/>
    <property type="molecule type" value="Genomic_DNA"/>
</dbReference>
<dbReference type="InterPro" id="IPR056884">
    <property type="entry name" value="NPHP3-like_N"/>
</dbReference>
<evidence type="ECO:0000313" key="7">
    <source>
        <dbReference type="Proteomes" id="UP000287124"/>
    </source>
</evidence>
<dbReference type="Pfam" id="PF00561">
    <property type="entry name" value="Abhydrolase_1"/>
    <property type="match status" value="1"/>
</dbReference>
<evidence type="ECO:0000256" key="1">
    <source>
        <dbReference type="ARBA" id="ARBA00022737"/>
    </source>
</evidence>
<dbReference type="PRINTS" id="PR00412">
    <property type="entry name" value="EPOXHYDRLASE"/>
</dbReference>
<dbReference type="SUPFAM" id="SSF53474">
    <property type="entry name" value="alpha/beta-Hydrolases"/>
    <property type="match status" value="1"/>
</dbReference>
<keyword evidence="1" id="KW-0677">Repeat</keyword>
<dbReference type="AlphaFoldDB" id="A0A430LCT5"/>
<accession>A0A430LCT5</accession>
<proteinExistence type="predicted"/>
<dbReference type="InterPro" id="IPR056693">
    <property type="entry name" value="DUF7791"/>
</dbReference>
<reference evidence="6 7" key="1">
    <citation type="submission" date="2017-06" db="EMBL/GenBank/DDBJ databases">
        <title>Comparative genomic analysis of Ambrosia Fusariam Clade fungi.</title>
        <authorList>
            <person name="Stajich J.E."/>
            <person name="Carrillo J."/>
            <person name="Kijimoto T."/>
            <person name="Eskalen A."/>
            <person name="O'Donnell K."/>
            <person name="Kasson M."/>
        </authorList>
    </citation>
    <scope>NUCLEOTIDE SEQUENCE [LARGE SCALE GENOMIC DNA]</scope>
    <source>
        <strain evidence="6 7">UCR1854</strain>
    </source>
</reference>
<dbReference type="Pfam" id="PF25053">
    <property type="entry name" value="DUF7791"/>
    <property type="match status" value="1"/>
</dbReference>
<dbReference type="InterPro" id="IPR000639">
    <property type="entry name" value="Epox_hydrolase-like"/>
</dbReference>
<dbReference type="Pfam" id="PF24883">
    <property type="entry name" value="NPHP3_N"/>
    <property type="match status" value="1"/>
</dbReference>
<dbReference type="Proteomes" id="UP000287124">
    <property type="component" value="Unassembled WGS sequence"/>
</dbReference>
<protein>
    <recommendedName>
        <fullName evidence="8">Epoxide hydrolase N-terminal domain-containing protein</fullName>
    </recommendedName>
</protein>
<keyword evidence="7" id="KW-1185">Reference proteome</keyword>
<evidence type="ECO:0000259" key="3">
    <source>
        <dbReference type="Pfam" id="PF00561"/>
    </source>
</evidence>
<organism evidence="6 7">
    <name type="scientific">Fusarium euwallaceae</name>
    <dbReference type="NCBI Taxonomy" id="1147111"/>
    <lineage>
        <taxon>Eukaryota</taxon>
        <taxon>Fungi</taxon>
        <taxon>Dikarya</taxon>
        <taxon>Ascomycota</taxon>
        <taxon>Pezizomycotina</taxon>
        <taxon>Sordariomycetes</taxon>
        <taxon>Hypocreomycetidae</taxon>
        <taxon>Hypocreales</taxon>
        <taxon>Nectriaceae</taxon>
        <taxon>Fusarium</taxon>
        <taxon>Fusarium solani species complex</taxon>
    </lineage>
</organism>
<dbReference type="Gene3D" id="3.40.50.300">
    <property type="entry name" value="P-loop containing nucleotide triphosphate hydrolases"/>
    <property type="match status" value="1"/>
</dbReference>
<sequence length="963" mass="110636">MADPLPIIGLASSIITFIEFGIRITRTARSIRVAADGKAPEIQEFERHSQLLTELRMIHELHVRHKINQSTDIRQLRKDIFEISTTRSDDIETTEAQVTRLRTKLEKLDQEAERQRMQAQVIESLYVRVLERRRDDIITADSSTNSWLHDSQRTYFSSWLESNDRKVFCISGLAGSGKSTLMKYAFDHPQTTASLRKWAGPLDLSCASHFFWNQGFSLEKSQEGLLQSLLYQILKQVPSLALLADPDRPRAEEWKFEQLQSFFGRITLKTSLSTKFCLFIDGLDEYDGDETHIAELISSISQSQHIKVCISTRPRTTFQNLWPAGLSMKDFTQNDMKVYVEKILGKSKEFEALQLAGPTRDALVNEIAKHAKGVWLWVELVTKDIIQAAKTEGDDPDKFQEILKGFPPDLEEYFKHIISRVNQLYRVEMAKFFLITIFEVQPLPLYAFYLLHHEEKDPDYAVKAEISELAANDAIRVGKDWKEKIKYRCSDLLIVGKDEHPVFLMQPVDFLHRTVRDFLRDWFQDDLYKELKSTFVPPISLCRIMLFFLKKQPQGELNSPKHYNRMIGLVDELLYYAREAEKHDRCGDLQVLQVADILDEVDRVNTTLMKRVMNNHWTHARDPPRTRGYDEYRERGNSNFIALAVQARLVKHHWEGVLNTIPQFRMEVEDDDSSRYDVHFMAIFSGNPRAIPVLFLHGWPGSVVEFLPLLLHLKSQFDANPADFGYHIIAPSLIGFGWSSPPPNTNDFCFEDNARLLSKLMANLGFSKTGYVVQGGDIGSPIACSLAAQDPACKLVHVNLFVMSPLEGFDESHMHEYQFSDEELTGLQRGKNFWTNGTAYALIQATRPSTVGIAIGSSPVALLAWIGEKMIEWSDQTPTLDLICVSLLVQWMSTDVFVELPANDEWWKSINWMGTCQRANGVLGFQVKWYRWHAEGRHFAALERPTVLWGDVVEFIESMDMFS</sequence>
<feature type="coiled-coil region" evidence="2">
    <location>
        <begin position="91"/>
        <end position="125"/>
    </location>
</feature>
<name>A0A430LCT5_9HYPO</name>
<evidence type="ECO:0000259" key="4">
    <source>
        <dbReference type="Pfam" id="PF24883"/>
    </source>
</evidence>
<evidence type="ECO:0000313" key="6">
    <source>
        <dbReference type="EMBL" id="RTE73525.1"/>
    </source>
</evidence>
<dbReference type="SUPFAM" id="SSF52540">
    <property type="entry name" value="P-loop containing nucleoside triphosphate hydrolases"/>
    <property type="match status" value="1"/>
</dbReference>
<dbReference type="PANTHER" id="PTHR10039:SF5">
    <property type="entry name" value="NACHT DOMAIN-CONTAINING PROTEIN"/>
    <property type="match status" value="1"/>
</dbReference>
<dbReference type="InterPro" id="IPR000073">
    <property type="entry name" value="AB_hydrolase_1"/>
</dbReference>
<dbReference type="Gene3D" id="3.40.50.1820">
    <property type="entry name" value="alpha/beta hydrolase"/>
    <property type="match status" value="1"/>
</dbReference>
<feature type="domain" description="DUF7791" evidence="5">
    <location>
        <begin position="421"/>
        <end position="555"/>
    </location>
</feature>